<dbReference type="InterPro" id="IPR011006">
    <property type="entry name" value="CheY-like_superfamily"/>
</dbReference>
<dbReference type="Gene3D" id="3.40.50.2300">
    <property type="match status" value="1"/>
</dbReference>
<comment type="caution">
    <text evidence="4">The sequence shown here is derived from an EMBL/GenBank/DDBJ whole genome shotgun (WGS) entry which is preliminary data.</text>
</comment>
<sequence length="124" mass="14148">MTDSDQQSKNTKPIAIIDDDLSYSRATERLLKVFGYNVVCFPSAVDFLAHQDHPEYQCLLTDMHMPQMTGYDFLQKIRADGNKTPFIFITAHKMSESQLTLAQGFIPKPYEAEKLIKAIETICQ</sequence>
<dbReference type="Pfam" id="PF00072">
    <property type="entry name" value="Response_reg"/>
    <property type="match status" value="1"/>
</dbReference>
<dbReference type="PANTHER" id="PTHR44591">
    <property type="entry name" value="STRESS RESPONSE REGULATOR PROTEIN 1"/>
    <property type="match status" value="1"/>
</dbReference>
<evidence type="ECO:0000313" key="5">
    <source>
        <dbReference type="Proteomes" id="UP000617628"/>
    </source>
</evidence>
<protein>
    <submittedName>
        <fullName evidence="4">Response regulator</fullName>
    </submittedName>
</protein>
<dbReference type="GO" id="GO:0000160">
    <property type="term" value="P:phosphorelay signal transduction system"/>
    <property type="evidence" value="ECO:0007669"/>
    <property type="project" value="InterPro"/>
</dbReference>
<dbReference type="PANTHER" id="PTHR44591:SF25">
    <property type="entry name" value="CHEMOTAXIS TWO-COMPONENT RESPONSE REGULATOR"/>
    <property type="match status" value="1"/>
</dbReference>
<dbReference type="Proteomes" id="UP000617628">
    <property type="component" value="Unassembled WGS sequence"/>
</dbReference>
<evidence type="ECO:0000259" key="3">
    <source>
        <dbReference type="PROSITE" id="PS50110"/>
    </source>
</evidence>
<organism evidence="4 5">
    <name type="scientific">Pelagicoccus mobilis</name>
    <dbReference type="NCBI Taxonomy" id="415221"/>
    <lineage>
        <taxon>Bacteria</taxon>
        <taxon>Pseudomonadati</taxon>
        <taxon>Verrucomicrobiota</taxon>
        <taxon>Opitutia</taxon>
        <taxon>Puniceicoccales</taxon>
        <taxon>Pelagicoccaceae</taxon>
        <taxon>Pelagicoccus</taxon>
    </lineage>
</organism>
<dbReference type="SUPFAM" id="SSF52172">
    <property type="entry name" value="CheY-like"/>
    <property type="match status" value="1"/>
</dbReference>
<evidence type="ECO:0000313" key="4">
    <source>
        <dbReference type="EMBL" id="MBK1880679.1"/>
    </source>
</evidence>
<dbReference type="InterPro" id="IPR001789">
    <property type="entry name" value="Sig_transdc_resp-reg_receiver"/>
</dbReference>
<dbReference type="SMART" id="SM00448">
    <property type="entry name" value="REC"/>
    <property type="match status" value="1"/>
</dbReference>
<dbReference type="AlphaFoldDB" id="A0A934S409"/>
<keyword evidence="1 2" id="KW-0597">Phosphoprotein</keyword>
<dbReference type="PROSITE" id="PS50110">
    <property type="entry name" value="RESPONSE_REGULATORY"/>
    <property type="match status" value="1"/>
</dbReference>
<proteinExistence type="predicted"/>
<dbReference type="RefSeq" id="WP_200359896.1">
    <property type="nucleotide sequence ID" value="NZ_JAENIL010000118.1"/>
</dbReference>
<evidence type="ECO:0000256" key="1">
    <source>
        <dbReference type="ARBA" id="ARBA00022553"/>
    </source>
</evidence>
<evidence type="ECO:0000256" key="2">
    <source>
        <dbReference type="PROSITE-ProRule" id="PRU00169"/>
    </source>
</evidence>
<accession>A0A934S409</accession>
<dbReference type="InterPro" id="IPR050595">
    <property type="entry name" value="Bact_response_regulator"/>
</dbReference>
<dbReference type="EMBL" id="JAENIL010000118">
    <property type="protein sequence ID" value="MBK1880679.1"/>
    <property type="molecule type" value="Genomic_DNA"/>
</dbReference>
<reference evidence="4" key="1">
    <citation type="submission" date="2021-01" db="EMBL/GenBank/DDBJ databases">
        <title>Modified the classification status of verrucomicrobia.</title>
        <authorList>
            <person name="Feng X."/>
        </authorList>
    </citation>
    <scope>NUCLEOTIDE SEQUENCE</scope>
    <source>
        <strain evidence="4">KCTC 13126</strain>
    </source>
</reference>
<gene>
    <name evidence="4" type="ORF">JIN87_27605</name>
</gene>
<keyword evidence="5" id="KW-1185">Reference proteome</keyword>
<feature type="modified residue" description="4-aspartylphosphate" evidence="2">
    <location>
        <position position="62"/>
    </location>
</feature>
<feature type="domain" description="Response regulatory" evidence="3">
    <location>
        <begin position="13"/>
        <end position="123"/>
    </location>
</feature>
<name>A0A934S409_9BACT</name>